<gene>
    <name evidence="11" type="ORF">SAMN02787118_13922</name>
</gene>
<evidence type="ECO:0000256" key="5">
    <source>
        <dbReference type="ARBA" id="ARBA00022989"/>
    </source>
</evidence>
<dbReference type="Gene3D" id="1.20.1250.20">
    <property type="entry name" value="MFS general substrate transporter like domains"/>
    <property type="match status" value="1"/>
</dbReference>
<dbReference type="InterPro" id="IPR036259">
    <property type="entry name" value="MFS_trans_sf"/>
</dbReference>
<feature type="transmembrane region" description="Helical" evidence="9">
    <location>
        <begin position="128"/>
        <end position="146"/>
    </location>
</feature>
<dbReference type="InterPro" id="IPR011701">
    <property type="entry name" value="MFS"/>
</dbReference>
<evidence type="ECO:0000313" key="11">
    <source>
        <dbReference type="EMBL" id="SFH03311.1"/>
    </source>
</evidence>
<dbReference type="PANTHER" id="PTHR42718">
    <property type="entry name" value="MAJOR FACILITATOR SUPERFAMILY MULTIDRUG TRANSPORTER MFSC"/>
    <property type="match status" value="1"/>
</dbReference>
<feature type="transmembrane region" description="Helical" evidence="9">
    <location>
        <begin position="98"/>
        <end position="116"/>
    </location>
</feature>
<dbReference type="SUPFAM" id="SSF103473">
    <property type="entry name" value="MFS general substrate transporter"/>
    <property type="match status" value="1"/>
</dbReference>
<dbReference type="NCBIfam" id="TIGR00711">
    <property type="entry name" value="efflux_EmrB"/>
    <property type="match status" value="1"/>
</dbReference>
<feature type="transmembrane region" description="Helical" evidence="9">
    <location>
        <begin position="468"/>
        <end position="487"/>
    </location>
</feature>
<feature type="transmembrane region" description="Helical" evidence="9">
    <location>
        <begin position="31"/>
        <end position="54"/>
    </location>
</feature>
<evidence type="ECO:0000256" key="9">
    <source>
        <dbReference type="SAM" id="Phobius"/>
    </source>
</evidence>
<feature type="transmembrane region" description="Helical" evidence="9">
    <location>
        <begin position="382"/>
        <end position="402"/>
    </location>
</feature>
<keyword evidence="3" id="KW-1003">Cell membrane</keyword>
<evidence type="ECO:0000256" key="6">
    <source>
        <dbReference type="ARBA" id="ARBA00023136"/>
    </source>
</evidence>
<keyword evidence="4 9" id="KW-0812">Transmembrane</keyword>
<feature type="transmembrane region" description="Helical" evidence="9">
    <location>
        <begin position="325"/>
        <end position="346"/>
    </location>
</feature>
<dbReference type="InterPro" id="IPR020846">
    <property type="entry name" value="MFS_dom"/>
</dbReference>
<dbReference type="PRINTS" id="PR01036">
    <property type="entry name" value="TCRTETB"/>
</dbReference>
<proteinExistence type="predicted"/>
<dbReference type="CDD" id="cd17321">
    <property type="entry name" value="MFS_MMR_MDR_like"/>
    <property type="match status" value="1"/>
</dbReference>
<feature type="transmembrane region" description="Helical" evidence="9">
    <location>
        <begin position="290"/>
        <end position="313"/>
    </location>
</feature>
<dbReference type="GO" id="GO:0005886">
    <property type="term" value="C:plasma membrane"/>
    <property type="evidence" value="ECO:0007669"/>
    <property type="project" value="UniProtKB-SubCell"/>
</dbReference>
<evidence type="ECO:0000256" key="4">
    <source>
        <dbReference type="ARBA" id="ARBA00022692"/>
    </source>
</evidence>
<dbReference type="EMBL" id="FONR01000039">
    <property type="protein sequence ID" value="SFH03311.1"/>
    <property type="molecule type" value="Genomic_DNA"/>
</dbReference>
<evidence type="ECO:0000256" key="7">
    <source>
        <dbReference type="ARBA" id="ARBA00023251"/>
    </source>
</evidence>
<keyword evidence="5 9" id="KW-1133">Transmembrane helix</keyword>
<feature type="transmembrane region" description="Helical" evidence="9">
    <location>
        <begin position="353"/>
        <end position="370"/>
    </location>
</feature>
<dbReference type="PROSITE" id="PS50850">
    <property type="entry name" value="MFS"/>
    <property type="match status" value="1"/>
</dbReference>
<keyword evidence="6 9" id="KW-0472">Membrane</keyword>
<keyword evidence="7" id="KW-0046">Antibiotic resistance</keyword>
<evidence type="ECO:0000259" key="10">
    <source>
        <dbReference type="PROSITE" id="PS50850"/>
    </source>
</evidence>
<dbReference type="Pfam" id="PF07690">
    <property type="entry name" value="MFS_1"/>
    <property type="match status" value="1"/>
</dbReference>
<evidence type="ECO:0000313" key="12">
    <source>
        <dbReference type="Proteomes" id="UP000181942"/>
    </source>
</evidence>
<feature type="transmembrane region" description="Helical" evidence="9">
    <location>
        <begin position="66"/>
        <end position="86"/>
    </location>
</feature>
<dbReference type="Gene3D" id="1.20.1720.10">
    <property type="entry name" value="Multidrug resistance protein D"/>
    <property type="match status" value="1"/>
</dbReference>
<keyword evidence="2" id="KW-0813">Transport</keyword>
<dbReference type="GO" id="GO:0022857">
    <property type="term" value="F:transmembrane transporter activity"/>
    <property type="evidence" value="ECO:0007669"/>
    <property type="project" value="InterPro"/>
</dbReference>
<evidence type="ECO:0000256" key="2">
    <source>
        <dbReference type="ARBA" id="ARBA00022448"/>
    </source>
</evidence>
<name>A0A1I2WUK8_9ACTN</name>
<dbReference type="PANTHER" id="PTHR42718:SF46">
    <property type="entry name" value="BLR6921 PROTEIN"/>
    <property type="match status" value="1"/>
</dbReference>
<evidence type="ECO:0000256" key="1">
    <source>
        <dbReference type="ARBA" id="ARBA00004651"/>
    </source>
</evidence>
<evidence type="ECO:0000256" key="8">
    <source>
        <dbReference type="SAM" id="MobiDB-lite"/>
    </source>
</evidence>
<organism evidence="11 12">
    <name type="scientific">Streptomyces mirabilis</name>
    <dbReference type="NCBI Taxonomy" id="68239"/>
    <lineage>
        <taxon>Bacteria</taxon>
        <taxon>Bacillati</taxon>
        <taxon>Actinomycetota</taxon>
        <taxon>Actinomycetes</taxon>
        <taxon>Kitasatosporales</taxon>
        <taxon>Streptomycetaceae</taxon>
        <taxon>Streptomyces</taxon>
    </lineage>
</organism>
<dbReference type="InterPro" id="IPR004638">
    <property type="entry name" value="EmrB-like"/>
</dbReference>
<feature type="region of interest" description="Disordered" evidence="8">
    <location>
        <begin position="1"/>
        <end position="24"/>
    </location>
</feature>
<comment type="subcellular location">
    <subcellularLocation>
        <location evidence="1">Cell membrane</location>
        <topology evidence="1">Multi-pass membrane protein</topology>
    </subcellularLocation>
</comment>
<dbReference type="AlphaFoldDB" id="A0A1I2WUK8"/>
<feature type="transmembrane region" description="Helical" evidence="9">
    <location>
        <begin position="158"/>
        <end position="179"/>
    </location>
</feature>
<dbReference type="GO" id="GO:0046677">
    <property type="term" value="P:response to antibiotic"/>
    <property type="evidence" value="ECO:0007669"/>
    <property type="project" value="UniProtKB-KW"/>
</dbReference>
<evidence type="ECO:0000256" key="3">
    <source>
        <dbReference type="ARBA" id="ARBA00022475"/>
    </source>
</evidence>
<feature type="transmembrane region" description="Helical" evidence="9">
    <location>
        <begin position="185"/>
        <end position="207"/>
    </location>
</feature>
<sequence length="503" mass="51839">MLLGSDMSIQESTHSPAKAAGESGPARRPGLILAFLCLAGFMTFLDVSIVNVALPTIEDELNISTTALQYVVTTYGMLLGGFLLLTGRLADTLGRRRMLQTGLLLFAGSSLLAGVSQNAAMLIGARGAQGLGAAFIATAALSLLTNNFEEGAARNKALGAWGALSGLAAVAGVTLGGLLTDGPGWRWIFFINVPIGVIGALVAPMVVGESRSAQRSKSFDVAGAVTLTAGLVLLIFTLGQTVSDSNVPTGRVIGGFILSAILLVSFIVIERRAKEPLMPLGIFRRPSLRAANGIAILLLGTCVTLFFFASLFMQQVLDYSAVKTGFAYVPLAVLTAVGAGVASQVVTKVAAKPVLLVGLALAATGMMLLWRAPSDASYLTDVLPAFVLMGLGLGMSFVPLQVSAFAGIEERESGLAAGLINTAQEVGGALGLAVAATYAFRRVDELTAKAHGVPALVQEARTTVFHDAFLVGACFAAAAFVVTLVLLPFTKSSEQSAAVPAHA</sequence>
<feature type="domain" description="Major facilitator superfamily (MFS) profile" evidence="10">
    <location>
        <begin position="32"/>
        <end position="491"/>
    </location>
</feature>
<feature type="transmembrane region" description="Helical" evidence="9">
    <location>
        <begin position="251"/>
        <end position="269"/>
    </location>
</feature>
<accession>A0A1I2WUK8</accession>
<reference evidence="11 12" key="1">
    <citation type="submission" date="2016-10" db="EMBL/GenBank/DDBJ databases">
        <authorList>
            <person name="de Groot N.N."/>
        </authorList>
    </citation>
    <scope>NUCLEOTIDE SEQUENCE [LARGE SCALE GENOMIC DNA]</scope>
    <source>
        <strain evidence="11 12">OK461</strain>
    </source>
</reference>
<feature type="transmembrane region" description="Helical" evidence="9">
    <location>
        <begin position="219"/>
        <end position="239"/>
    </location>
</feature>
<protein>
    <submittedName>
        <fullName evidence="11">Drug resistance transporter, EmrB/QacA subfamily</fullName>
    </submittedName>
</protein>
<dbReference type="Proteomes" id="UP000181942">
    <property type="component" value="Unassembled WGS sequence"/>
</dbReference>